<feature type="compositionally biased region" description="Polar residues" evidence="5">
    <location>
        <begin position="1075"/>
        <end position="1092"/>
    </location>
</feature>
<dbReference type="OrthoDB" id="26242at2759"/>
<protein>
    <recommendedName>
        <fullName evidence="4">Exocyst complex component SEC5</fullName>
    </recommendedName>
</protein>
<sequence>MASDSDIDEDELLQMALKEQSERDVNYQKRSKPSKPVVNLVQAPPPPPFMLKSNSNPKPNSRTSSSSKGNQRDGKVGAEDEDDDSEVELLSISSGDEESSRDLGAPQKARPQRRGSIDDDRGDEDGEPRSWKRVDESELARRVRELRETRSTPQTIDTKPLGRKGLTNLQSLPRGVEVLDPLGLGVIDNKSLRLITDSLEEKPEQVDPSTREKVLYTSPNFDPKLFLTRVHQETSAADLESGALALKNDLKGRTQQKKQLVKENFDCFVSCKTTIDDIESKLRQIEEDPEGSGTAHLFESTKRISELANRAFQPLFERQVQAEKIRSVQGMLQRFRTLFNLPSIIRASITKGEYGLAVREYRKAKSIVLPSHVGILKRVLEEVDKVMREFKYMLYKSMEDPQLDLAELENTVRLLLELEPDSDPVWHYLNIQNRRVRGLFEKCTVDYEAQMEVLHNEIRERAQCDARWRQIQQESNKSLGVDSSEWDSLAVDSQQLYMTGEEFDALRGRYIHMLTAVLIHHIPSFWRLALSVFSGKFAKVTAGNVALDSDVNAKHARSRSEEKAGDMKFSSHTLDEVATMVHATVSTFEAKVHNTFREFEESNILQPYMSDSIKEIAESCQALEGKESSPSIAVKTLRALHFEITKIHVFRLCSWMRVASEEISKEEMWVPLSTLERNKSPYAISYMPMAFKEMTVSAMDRIENMIGNLTMEASKSDELSEQVQEIQESVRIGFLNCFLDFAGYLERIGSDLSQVASNKDDCLLQNGFSHDFEGELLGFHSARGVADTHKRLLIVLSNIGYCKEELAQGLYNKYKHLWLTDREGDEQNSDILDLMSSFTALEEKVLENYTFAKSSLIRTAALNYLLDSTVQWGSAPSVKGIRDATIELIHSLVSVHAEVFSGAKPLLEKTMGILVEGLIDTFLSLAHENKAKFFKSLDANGFCQLMLELEYLETVLHSYFSPAAHESLKSLQGLLLEKACEGASESVDNPGHHRRSTKGSEDAIAEDRQQQQQQQQQGSNVSPDDLLSLAQQLSNDLLENELERTRLNIACFMESPLHQNPVPAVPKHSYPSFKKQVSSPNYRRQPVGSQASPGRGGDKWSSAPIFLTIYAVSFECSVYLEMLFFVRLATAAGHSNKVELL</sequence>
<dbReference type="Pfam" id="PF15469">
    <property type="entry name" value="Sec5"/>
    <property type="match status" value="1"/>
</dbReference>
<dbReference type="InterPro" id="IPR039481">
    <property type="entry name" value="EXOC2/Sec5_N_dom"/>
</dbReference>
<evidence type="ECO:0000256" key="5">
    <source>
        <dbReference type="SAM" id="MobiDB-lite"/>
    </source>
</evidence>
<reference evidence="7 8" key="1">
    <citation type="journal article" date="2020" name="Nat. Food">
        <title>A phased Vanilla planifolia genome enables genetic improvement of flavour and production.</title>
        <authorList>
            <person name="Hasing T."/>
            <person name="Tang H."/>
            <person name="Brym M."/>
            <person name="Khazi F."/>
            <person name="Huang T."/>
            <person name="Chambers A.H."/>
        </authorList>
    </citation>
    <scope>NUCLEOTIDE SEQUENCE [LARGE SCALE GENOMIC DNA]</scope>
    <source>
        <tissue evidence="7">Leaf</tissue>
    </source>
</reference>
<dbReference type="GO" id="GO:0000145">
    <property type="term" value="C:exocyst"/>
    <property type="evidence" value="ECO:0007669"/>
    <property type="project" value="UniProtKB-UniRule"/>
</dbReference>
<proteinExistence type="inferred from homology"/>
<dbReference type="PANTHER" id="PTHR13043:SF1">
    <property type="entry name" value="EXOCYST COMPLEX COMPONENT 2"/>
    <property type="match status" value="1"/>
</dbReference>
<feature type="compositionally biased region" description="Basic and acidic residues" evidence="5">
    <location>
        <begin position="127"/>
        <end position="150"/>
    </location>
</feature>
<comment type="subunit">
    <text evidence="4">Component of the exocyst complex.</text>
</comment>
<comment type="function">
    <text evidence="4">Component of the exocyst complex involved in the docking of exocytic vesicles with fusion sites on the plasma membrane.</text>
</comment>
<dbReference type="Proteomes" id="UP000639772">
    <property type="component" value="Unassembled WGS sequence"/>
</dbReference>
<dbReference type="GO" id="GO:0006887">
    <property type="term" value="P:exocytosis"/>
    <property type="evidence" value="ECO:0007669"/>
    <property type="project" value="UniProtKB-KW"/>
</dbReference>
<evidence type="ECO:0000256" key="3">
    <source>
        <dbReference type="ARBA" id="ARBA00022483"/>
    </source>
</evidence>
<dbReference type="PANTHER" id="PTHR13043">
    <property type="entry name" value="EXOCYST COMPLEX COMPONENT SEC5"/>
    <property type="match status" value="1"/>
</dbReference>
<dbReference type="GO" id="GO:0015031">
    <property type="term" value="P:protein transport"/>
    <property type="evidence" value="ECO:0007669"/>
    <property type="project" value="UniProtKB-KW"/>
</dbReference>
<keyword evidence="2 4" id="KW-0813">Transport</keyword>
<dbReference type="AlphaFoldDB" id="A0A835QMX5"/>
<keyword evidence="3 4" id="KW-0268">Exocytosis</keyword>
<feature type="compositionally biased region" description="Polar residues" evidence="5">
    <location>
        <begin position="52"/>
        <end position="69"/>
    </location>
</feature>
<evidence type="ECO:0000313" key="7">
    <source>
        <dbReference type="EMBL" id="KAG0471782.1"/>
    </source>
</evidence>
<accession>A0A835QMX5</accession>
<gene>
    <name evidence="7" type="ORF">HPP92_016328</name>
</gene>
<evidence type="ECO:0000256" key="1">
    <source>
        <dbReference type="ARBA" id="ARBA00010578"/>
    </source>
</evidence>
<evidence type="ECO:0000256" key="2">
    <source>
        <dbReference type="ARBA" id="ARBA00022448"/>
    </source>
</evidence>
<keyword evidence="4" id="KW-0653">Protein transport</keyword>
<organism evidence="7 8">
    <name type="scientific">Vanilla planifolia</name>
    <name type="common">Vanilla</name>
    <dbReference type="NCBI Taxonomy" id="51239"/>
    <lineage>
        <taxon>Eukaryota</taxon>
        <taxon>Viridiplantae</taxon>
        <taxon>Streptophyta</taxon>
        <taxon>Embryophyta</taxon>
        <taxon>Tracheophyta</taxon>
        <taxon>Spermatophyta</taxon>
        <taxon>Magnoliopsida</taxon>
        <taxon>Liliopsida</taxon>
        <taxon>Asparagales</taxon>
        <taxon>Orchidaceae</taxon>
        <taxon>Vanilloideae</taxon>
        <taxon>Vanilleae</taxon>
        <taxon>Vanilla</taxon>
    </lineage>
</organism>
<name>A0A835QMX5_VANPL</name>
<dbReference type="GO" id="GO:0006893">
    <property type="term" value="P:Golgi to plasma membrane transport"/>
    <property type="evidence" value="ECO:0007669"/>
    <property type="project" value="UniProtKB-UniRule"/>
</dbReference>
<evidence type="ECO:0000256" key="4">
    <source>
        <dbReference type="RuleBase" id="RU365069"/>
    </source>
</evidence>
<evidence type="ECO:0000259" key="6">
    <source>
        <dbReference type="Pfam" id="PF15469"/>
    </source>
</evidence>
<feature type="region of interest" description="Disordered" evidence="5">
    <location>
        <begin position="982"/>
        <end position="1022"/>
    </location>
</feature>
<dbReference type="EMBL" id="JADCNM010000008">
    <property type="protein sequence ID" value="KAG0471782.1"/>
    <property type="molecule type" value="Genomic_DNA"/>
</dbReference>
<feature type="region of interest" description="Disordered" evidence="5">
    <location>
        <begin position="18"/>
        <end position="168"/>
    </location>
</feature>
<comment type="similarity">
    <text evidence="1 4">Belongs to the SEC5 family.</text>
</comment>
<feature type="compositionally biased region" description="Basic and acidic residues" evidence="5">
    <location>
        <begin position="998"/>
        <end position="1009"/>
    </location>
</feature>
<feature type="domain" description="Exocyst complex component EXOC2/Sec5 N-terminal" evidence="6">
    <location>
        <begin position="180"/>
        <end position="1052"/>
    </location>
</feature>
<feature type="region of interest" description="Disordered" evidence="5">
    <location>
        <begin position="1067"/>
        <end position="1098"/>
    </location>
</feature>
<comment type="caution">
    <text evidence="7">The sequence shown here is derived from an EMBL/GenBank/DDBJ whole genome shotgun (WGS) entry which is preliminary data.</text>
</comment>
<evidence type="ECO:0000313" key="8">
    <source>
        <dbReference type="Proteomes" id="UP000639772"/>
    </source>
</evidence>
<dbReference type="InterPro" id="IPR029175">
    <property type="entry name" value="EXOC2/Sec5"/>
</dbReference>